<dbReference type="RefSeq" id="WP_168027816.1">
    <property type="nucleotide sequence ID" value="NZ_JAAVNE010000005.1"/>
</dbReference>
<dbReference type="InterPro" id="IPR005335">
    <property type="entry name" value="Terminase_ssu"/>
</dbReference>
<evidence type="ECO:0000313" key="5">
    <source>
        <dbReference type="Proteomes" id="UP000787635"/>
    </source>
</evidence>
<evidence type="ECO:0000256" key="1">
    <source>
        <dbReference type="ARBA" id="ARBA00022612"/>
    </source>
</evidence>
<reference evidence="4 5" key="1">
    <citation type="submission" date="2020-03" db="EMBL/GenBank/DDBJ databases">
        <title>Roseomonas selenitidurans sp. nov. isolated from urban soil.</title>
        <authorList>
            <person name="Liu H."/>
        </authorList>
    </citation>
    <scope>NUCLEOTIDE SEQUENCE [LARGE SCALE GENOMIC DNA]</scope>
    <source>
        <strain evidence="4 5">BU-1</strain>
    </source>
</reference>
<dbReference type="InterPro" id="IPR038713">
    <property type="entry name" value="Terminase_Gp1_N_sf"/>
</dbReference>
<name>A0ABX1E0L5_9PROT</name>
<feature type="region of interest" description="Disordered" evidence="3">
    <location>
        <begin position="158"/>
        <end position="193"/>
    </location>
</feature>
<dbReference type="Proteomes" id="UP000787635">
    <property type="component" value="Unassembled WGS sequence"/>
</dbReference>
<evidence type="ECO:0000313" key="4">
    <source>
        <dbReference type="EMBL" id="NKC30195.1"/>
    </source>
</evidence>
<sequence>MLTEKQSRFVEAYLLDPNGKKAAIAAGYAASSAEVTASKLLRHPKVAAELSRRRAIVEASTGVTIESIVLELAKIGFADIRKVVAWRSHVPQMVEDPETNEPKLQVVNEVRFIDSADIDDATAGAIAEITQTAEGTLKVKLHDKPGALVKLGQHLGMFRPPSAPSTEKPGKKAAANMAAQDAEKDTDWDGLIN</sequence>
<keyword evidence="1" id="KW-1188">Viral release from host cell</keyword>
<accession>A0ABX1E0L5</accession>
<protein>
    <submittedName>
        <fullName evidence="4">Terminase small subunit</fullName>
    </submittedName>
</protein>
<dbReference type="Pfam" id="PF03592">
    <property type="entry name" value="Terminase_2"/>
    <property type="match status" value="1"/>
</dbReference>
<evidence type="ECO:0000256" key="2">
    <source>
        <dbReference type="ARBA" id="ARBA00023219"/>
    </source>
</evidence>
<keyword evidence="5" id="KW-1185">Reference proteome</keyword>
<dbReference type="InterPro" id="IPR052404">
    <property type="entry name" value="SPP1-like_terminase"/>
</dbReference>
<proteinExistence type="predicted"/>
<dbReference type="Gene3D" id="1.10.10.1400">
    <property type="entry name" value="Terminase, small subunit, N-terminal DNA-binding domain, HTH motif"/>
    <property type="match status" value="1"/>
</dbReference>
<gene>
    <name evidence="4" type="ORF">HEQ75_04930</name>
</gene>
<dbReference type="PANTHER" id="PTHR41328:SF2">
    <property type="entry name" value="TERMINASE SMALL SUBUNIT"/>
    <property type="match status" value="1"/>
</dbReference>
<organism evidence="4 5">
    <name type="scientific">Falsiroseomonas selenitidurans</name>
    <dbReference type="NCBI Taxonomy" id="2716335"/>
    <lineage>
        <taxon>Bacteria</taxon>
        <taxon>Pseudomonadati</taxon>
        <taxon>Pseudomonadota</taxon>
        <taxon>Alphaproteobacteria</taxon>
        <taxon>Acetobacterales</taxon>
        <taxon>Roseomonadaceae</taxon>
        <taxon>Falsiroseomonas</taxon>
    </lineage>
</organism>
<comment type="caution">
    <text evidence="4">The sequence shown here is derived from an EMBL/GenBank/DDBJ whole genome shotgun (WGS) entry which is preliminary data.</text>
</comment>
<keyword evidence="2" id="KW-0231">Viral genome packaging</keyword>
<dbReference type="EMBL" id="JAAVNE010000005">
    <property type="protein sequence ID" value="NKC30195.1"/>
    <property type="molecule type" value="Genomic_DNA"/>
</dbReference>
<evidence type="ECO:0000256" key="3">
    <source>
        <dbReference type="SAM" id="MobiDB-lite"/>
    </source>
</evidence>
<dbReference type="PANTHER" id="PTHR41328">
    <property type="entry name" value="TERMINASE SMALL SUBUNIT-RELATED"/>
    <property type="match status" value="1"/>
</dbReference>